<sequence>VIINTYFKSERAIRPALEKRTSAFGERIVVRHREVGYHGADFVLKRCCKSYDFRFIWNDSRRYNVYLFASVLRECPVRDVNHILREGGDLWERHQALMEQPCGKYYFLLV</sequence>
<keyword evidence="2" id="KW-1185">Reference proteome</keyword>
<dbReference type="AlphaFoldDB" id="A0A151I5F9"/>
<name>A0A151I5F9_9HYME</name>
<accession>A0A151I5F9</accession>
<gene>
    <name evidence="1" type="ORF">ALC53_03321</name>
</gene>
<reference evidence="1 2" key="1">
    <citation type="submission" date="2015-09" db="EMBL/GenBank/DDBJ databases">
        <title>Atta colombica WGS genome.</title>
        <authorList>
            <person name="Nygaard S."/>
            <person name="Hu H."/>
            <person name="Boomsma J."/>
            <person name="Zhang G."/>
        </authorList>
    </citation>
    <scope>NUCLEOTIDE SEQUENCE [LARGE SCALE GENOMIC DNA]</scope>
    <source>
        <strain evidence="1">Treedump-2</strain>
        <tissue evidence="1">Whole body</tissue>
    </source>
</reference>
<feature type="non-terminal residue" evidence="1">
    <location>
        <position position="1"/>
    </location>
</feature>
<protein>
    <submittedName>
        <fullName evidence="1">Uncharacterized protein</fullName>
    </submittedName>
</protein>
<proteinExistence type="predicted"/>
<organism evidence="1 2">
    <name type="scientific">Atta colombica</name>
    <dbReference type="NCBI Taxonomy" id="520822"/>
    <lineage>
        <taxon>Eukaryota</taxon>
        <taxon>Metazoa</taxon>
        <taxon>Ecdysozoa</taxon>
        <taxon>Arthropoda</taxon>
        <taxon>Hexapoda</taxon>
        <taxon>Insecta</taxon>
        <taxon>Pterygota</taxon>
        <taxon>Neoptera</taxon>
        <taxon>Endopterygota</taxon>
        <taxon>Hymenoptera</taxon>
        <taxon>Apocrita</taxon>
        <taxon>Aculeata</taxon>
        <taxon>Formicoidea</taxon>
        <taxon>Formicidae</taxon>
        <taxon>Myrmicinae</taxon>
        <taxon>Atta</taxon>
    </lineage>
</organism>
<dbReference type="EMBL" id="KQ976431">
    <property type="protein sequence ID" value="KYM87625.1"/>
    <property type="molecule type" value="Genomic_DNA"/>
</dbReference>
<evidence type="ECO:0000313" key="2">
    <source>
        <dbReference type="Proteomes" id="UP000078540"/>
    </source>
</evidence>
<dbReference type="Proteomes" id="UP000078540">
    <property type="component" value="Unassembled WGS sequence"/>
</dbReference>
<evidence type="ECO:0000313" key="1">
    <source>
        <dbReference type="EMBL" id="KYM87625.1"/>
    </source>
</evidence>